<dbReference type="EMBL" id="BSEC01000001">
    <property type="protein sequence ID" value="GLI91113.1"/>
    <property type="molecule type" value="Genomic_DNA"/>
</dbReference>
<comment type="caution">
    <text evidence="10">The sequence shown here is derived from an EMBL/GenBank/DDBJ whole genome shotgun (WGS) entry which is preliminary data.</text>
</comment>
<feature type="transmembrane region" description="Helical" evidence="8">
    <location>
        <begin position="343"/>
        <end position="360"/>
    </location>
</feature>
<dbReference type="InterPro" id="IPR003675">
    <property type="entry name" value="Rce1/LyrA-like_dom"/>
</dbReference>
<dbReference type="Pfam" id="PF02517">
    <property type="entry name" value="Rce1-like"/>
    <property type="match status" value="1"/>
</dbReference>
<dbReference type="Pfam" id="PF09721">
    <property type="entry name" value="Exosortase_EpsH"/>
    <property type="match status" value="1"/>
</dbReference>
<sequence>MRIGVWLLLLGVVAAEIVALRFSSTLKYMPLRESPAGFDQLLAFLPAVVKAVLLTGTGMLIALVASAPADLKTILFAHRPRRITVVLNLACFAALSSIFALTGAGDAQSEGASEWFPGLIHATPIFWFFLLGSWANFVAPCGLWQWTLRRNYPAWVIAFFVSILSFYNFDATLASRIGSLLIKPTLSAASELYALTGNVLACNSTSSEGYPICGSNSFFVEIQPACSGFEGIMLSATLLGLHFYLEARKLTVFRAALVILVACVAIFWLNAVRLALLIYIGDHLSAEIAREGFHTNFGLASLVVVLVIAVASSRLFTRPKTSTERFPLKCVILDAESGANARLFIPLTYLIGSSLFFGLFSGKFFWLYPLPLLVTLGGLIQIRAELRGLTFSPTGAPFFLAIATFLVWLLLVPANAEKAEIFQASLLSAPGPVIVLWLFARLFGSICIVPLAEELAFRGTFNVMIYNGLRPYWSAATAQAGAVALTAVFFGLLHSNFLAGAIAGAAFGVARWRRNELGDAVLCHSFTNLLLSFYILVTGRWSYWP</sequence>
<feature type="transmembrane region" description="Helical" evidence="8">
    <location>
        <begin position="257"/>
        <end position="281"/>
    </location>
</feature>
<dbReference type="Proteomes" id="UP001144323">
    <property type="component" value="Unassembled WGS sequence"/>
</dbReference>
<evidence type="ECO:0000256" key="5">
    <source>
        <dbReference type="ARBA" id="ARBA00022801"/>
    </source>
</evidence>
<feature type="transmembrane region" description="Helical" evidence="8">
    <location>
        <begin position="227"/>
        <end position="245"/>
    </location>
</feature>
<keyword evidence="5" id="KW-0378">Hydrolase</keyword>
<feature type="transmembrane region" description="Helical" evidence="8">
    <location>
        <begin position="85"/>
        <end position="105"/>
    </location>
</feature>
<dbReference type="InterPro" id="IPR026392">
    <property type="entry name" value="Exo/Archaeosortase_dom"/>
</dbReference>
<name>A0A9W6GQK8_9HYPH</name>
<keyword evidence="3" id="KW-0645">Protease</keyword>
<keyword evidence="7 8" id="KW-0472">Membrane</keyword>
<keyword evidence="11" id="KW-1185">Reference proteome</keyword>
<accession>A0A9W6GQK8</accession>
<feature type="domain" description="CAAX prenyl protease 2/Lysostaphin resistance protein A-like" evidence="9">
    <location>
        <begin position="437"/>
        <end position="530"/>
    </location>
</feature>
<feature type="transmembrane region" description="Helical" evidence="8">
    <location>
        <begin position="396"/>
        <end position="414"/>
    </location>
</feature>
<dbReference type="GO" id="GO:0080120">
    <property type="term" value="P:CAAX-box protein maturation"/>
    <property type="evidence" value="ECO:0007669"/>
    <property type="project" value="UniProtKB-ARBA"/>
</dbReference>
<dbReference type="InterPro" id="IPR019127">
    <property type="entry name" value="Exosortase"/>
</dbReference>
<evidence type="ECO:0000256" key="6">
    <source>
        <dbReference type="ARBA" id="ARBA00022989"/>
    </source>
</evidence>
<keyword evidence="2" id="KW-1003">Cell membrane</keyword>
<comment type="subcellular location">
    <subcellularLocation>
        <location evidence="1">Cell membrane</location>
        <topology evidence="1">Multi-pass membrane protein</topology>
    </subcellularLocation>
</comment>
<evidence type="ECO:0000256" key="8">
    <source>
        <dbReference type="SAM" id="Phobius"/>
    </source>
</evidence>
<dbReference type="GO" id="GO:0005886">
    <property type="term" value="C:plasma membrane"/>
    <property type="evidence" value="ECO:0007669"/>
    <property type="project" value="UniProtKB-SubCell"/>
</dbReference>
<keyword evidence="4 8" id="KW-0812">Transmembrane</keyword>
<evidence type="ECO:0000313" key="10">
    <source>
        <dbReference type="EMBL" id="GLI91113.1"/>
    </source>
</evidence>
<feature type="transmembrane region" description="Helical" evidence="8">
    <location>
        <begin position="497"/>
        <end position="513"/>
    </location>
</feature>
<feature type="transmembrane region" description="Helical" evidence="8">
    <location>
        <begin position="525"/>
        <end position="543"/>
    </location>
</feature>
<evidence type="ECO:0000256" key="7">
    <source>
        <dbReference type="ARBA" id="ARBA00023136"/>
    </source>
</evidence>
<evidence type="ECO:0000256" key="1">
    <source>
        <dbReference type="ARBA" id="ARBA00004651"/>
    </source>
</evidence>
<evidence type="ECO:0000256" key="2">
    <source>
        <dbReference type="ARBA" id="ARBA00022475"/>
    </source>
</evidence>
<reference evidence="10" key="1">
    <citation type="journal article" date="2023" name="Int. J. Syst. Evol. Microbiol.">
        <title>Methylocystis iwaonis sp. nov., a type II methane-oxidizing bacterium from surface soil of a rice paddy field in Japan, and emended description of the genus Methylocystis (ex Whittenbury et al. 1970) Bowman et al. 1993.</title>
        <authorList>
            <person name="Kaise H."/>
            <person name="Sawadogo J.B."/>
            <person name="Alam M.S."/>
            <person name="Ueno C."/>
            <person name="Dianou D."/>
            <person name="Shinjo R."/>
            <person name="Asakawa S."/>
        </authorList>
    </citation>
    <scope>NUCLEOTIDE SEQUENCE</scope>
    <source>
        <strain evidence="10">LMG27198</strain>
    </source>
</reference>
<feature type="transmembrane region" description="Helical" evidence="8">
    <location>
        <begin position="152"/>
        <end position="169"/>
    </location>
</feature>
<evidence type="ECO:0000256" key="4">
    <source>
        <dbReference type="ARBA" id="ARBA00022692"/>
    </source>
</evidence>
<organism evidence="10 11">
    <name type="scientific">Methylocystis echinoides</name>
    <dbReference type="NCBI Taxonomy" id="29468"/>
    <lineage>
        <taxon>Bacteria</taxon>
        <taxon>Pseudomonadati</taxon>
        <taxon>Pseudomonadota</taxon>
        <taxon>Alphaproteobacteria</taxon>
        <taxon>Hyphomicrobiales</taxon>
        <taxon>Methylocystaceae</taxon>
        <taxon>Methylocystis</taxon>
    </lineage>
</organism>
<evidence type="ECO:0000313" key="11">
    <source>
        <dbReference type="Proteomes" id="UP001144323"/>
    </source>
</evidence>
<keyword evidence="6 8" id="KW-1133">Transmembrane helix</keyword>
<dbReference type="NCBIfam" id="TIGR04178">
    <property type="entry name" value="exo_archaeo"/>
    <property type="match status" value="1"/>
</dbReference>
<evidence type="ECO:0000256" key="3">
    <source>
        <dbReference type="ARBA" id="ARBA00022670"/>
    </source>
</evidence>
<evidence type="ECO:0000259" key="9">
    <source>
        <dbReference type="Pfam" id="PF02517"/>
    </source>
</evidence>
<feature type="transmembrane region" description="Helical" evidence="8">
    <location>
        <begin position="43"/>
        <end position="65"/>
    </location>
</feature>
<gene>
    <name evidence="10" type="ORF">LMG27198_01050</name>
</gene>
<dbReference type="GO" id="GO:0006508">
    <property type="term" value="P:proteolysis"/>
    <property type="evidence" value="ECO:0007669"/>
    <property type="project" value="UniProtKB-KW"/>
</dbReference>
<dbReference type="AlphaFoldDB" id="A0A9W6GQK8"/>
<proteinExistence type="predicted"/>
<feature type="transmembrane region" description="Helical" evidence="8">
    <location>
        <begin position="366"/>
        <end position="384"/>
    </location>
</feature>
<feature type="transmembrane region" description="Helical" evidence="8">
    <location>
        <begin position="125"/>
        <end position="145"/>
    </location>
</feature>
<feature type="transmembrane region" description="Helical" evidence="8">
    <location>
        <begin position="293"/>
        <end position="316"/>
    </location>
</feature>
<protein>
    <recommendedName>
        <fullName evidence="9">CAAX prenyl protease 2/Lysostaphin resistance protein A-like domain-containing protein</fullName>
    </recommendedName>
</protein>
<dbReference type="GO" id="GO:0004175">
    <property type="term" value="F:endopeptidase activity"/>
    <property type="evidence" value="ECO:0007669"/>
    <property type="project" value="UniProtKB-ARBA"/>
</dbReference>